<dbReference type="Pfam" id="PF16173">
    <property type="entry name" value="DUF4874"/>
    <property type="match status" value="1"/>
</dbReference>
<dbReference type="InterPro" id="IPR032267">
    <property type="entry name" value="DUF4832"/>
</dbReference>
<keyword evidence="4" id="KW-1185">Reference proteome</keyword>
<sequence>MLVPVLLSCKNKGEPAPPPEQEPKATVTYTESTEDFPNPERGFYRYTETTTSNFTALDANTLKGYRQLQSISNANYRVYSTLVFRYYVLDDVKNTAISQTTLAKINEDMEAARAAGVKLIPRFVYTITQNAGDCPEGAICPPYGDASKAIVLQHIASLKPVLYDHADVIACVQLGFIGIWGEQYYTDFFGDASSNGGQGKLTDENWLDRAEVIEALLDAVPKTRMIQVRYPQQKQRYVYGVDAPVTAAPMTEAEAYTEDEKARIGFHNDCFLSGPNDVGTYEDYGNSSTNRSASADVVDILKEYNRNDSKYVVVGGETCRPFTPDNNCEPAGRAQAAFAEMHYSYINAHYNNQVNNVWQTGGCMDNIKKNLGYRFVLQDATFPDEVTAGSNLAFTLNLTNKGYASPFNARPVQLLLRRAGTQEVTVLPIETDVRKWYTGDIKITSSVAIPTGLAKGEYELLLNLPDAYERIATRPEYSIRLANNEVWEETTGYNRLNHQIRVN</sequence>
<organism evidence="3 4">
    <name type="scientific">Parapedobacter defluvii</name>
    <dbReference type="NCBI Taxonomy" id="2045106"/>
    <lineage>
        <taxon>Bacteria</taxon>
        <taxon>Pseudomonadati</taxon>
        <taxon>Bacteroidota</taxon>
        <taxon>Sphingobacteriia</taxon>
        <taxon>Sphingobacteriales</taxon>
        <taxon>Sphingobacteriaceae</taxon>
        <taxon>Parapedobacter</taxon>
    </lineage>
</organism>
<name>A0ABQ1LAV4_9SPHI</name>
<comment type="caution">
    <text evidence="3">The sequence shown here is derived from an EMBL/GenBank/DDBJ whole genome shotgun (WGS) entry which is preliminary data.</text>
</comment>
<evidence type="ECO:0000313" key="3">
    <source>
        <dbReference type="EMBL" id="GGC21288.1"/>
    </source>
</evidence>
<feature type="domain" description="DUF4874" evidence="2">
    <location>
        <begin position="38"/>
        <end position="232"/>
    </location>
</feature>
<reference evidence="4" key="1">
    <citation type="journal article" date="2019" name="Int. J. Syst. Evol. Microbiol.">
        <title>The Global Catalogue of Microorganisms (GCM) 10K type strain sequencing project: providing services to taxonomists for standard genome sequencing and annotation.</title>
        <authorList>
            <consortium name="The Broad Institute Genomics Platform"/>
            <consortium name="The Broad Institute Genome Sequencing Center for Infectious Disease"/>
            <person name="Wu L."/>
            <person name="Ma J."/>
        </authorList>
    </citation>
    <scope>NUCLEOTIDE SEQUENCE [LARGE SCALE GENOMIC DNA]</scope>
    <source>
        <strain evidence="4">CGMCC 1.15342</strain>
    </source>
</reference>
<dbReference type="Proteomes" id="UP000597338">
    <property type="component" value="Unassembled WGS sequence"/>
</dbReference>
<dbReference type="InterPro" id="IPR032379">
    <property type="entry name" value="DUF4874"/>
</dbReference>
<evidence type="ECO:0008006" key="5">
    <source>
        <dbReference type="Google" id="ProtNLM"/>
    </source>
</evidence>
<evidence type="ECO:0000313" key="4">
    <source>
        <dbReference type="Proteomes" id="UP000597338"/>
    </source>
</evidence>
<accession>A0ABQ1LAV4</accession>
<protein>
    <recommendedName>
        <fullName evidence="5">DUF4832 domain-containing protein</fullName>
    </recommendedName>
</protein>
<dbReference type="EMBL" id="BMIK01000002">
    <property type="protein sequence ID" value="GGC21288.1"/>
    <property type="molecule type" value="Genomic_DNA"/>
</dbReference>
<evidence type="ECO:0000259" key="2">
    <source>
        <dbReference type="Pfam" id="PF16173"/>
    </source>
</evidence>
<feature type="domain" description="DUF4832" evidence="1">
    <location>
        <begin position="263"/>
        <end position="483"/>
    </location>
</feature>
<proteinExistence type="predicted"/>
<evidence type="ECO:0000259" key="1">
    <source>
        <dbReference type="Pfam" id="PF16116"/>
    </source>
</evidence>
<dbReference type="Pfam" id="PF16116">
    <property type="entry name" value="DUF4832"/>
    <property type="match status" value="1"/>
</dbReference>
<gene>
    <name evidence="3" type="ORF">GCM10011386_11550</name>
</gene>